<sequence length="942" mass="106182">MVTKVTVKRAENSKGMQGFQYPPAYDEFMEIVNIHSPRAYRYLTQQIPSRSQRSFRQKEARKPKFPMTTCHRTFDRVTEYLTALKYNGPVGLSCDDTKLFATFRLYWDADENCHFAFKAILEEARATKATKVRLWCLQVPLPKVPPIIVAARPISDINNADTLLSYLTPILHGLLDRKIAVSSYACDGTTVERNVQHLLVKTAERVIDYTIDNLNPGIPPVHIKIPVIRGYPIAMIQDSKHCLKTLRNNLFSGARLLNFVNFIMFYSHIRQLAMDDGSPLYHRDVDKVDRQDDNVACRLFSAETLSFLCSEHPDWVGAIAYLFVFGDLIDSLQNRHLDHSERLVLVLRARYFIDSWEAFLDCAGYRKDQYFLSREAVDILKILIEGYISLVIIYRDHIKDGNIYPLLPWLHSSEPCEHVFGESRQIVADFTMLDYHHMVNKLTVKLREAVLCSRLSDSRATAAGYNHTYFDMCDMDLTALSSFPLQCDIPSIAERAAAEADSLLLLLGIAPKQLRVVRRNPQTIFRPTLPSIDVWYHPTDFVEDTVDLYSDAVALLCETQRENDADDLQAAMDEAESYSELRLAQDDTLTRVACAAMALQADDIMTIQSLPDFDEADLARTFAEDSDNIMETLQLLKLPPLRLNLPDEAPKQFAFNSPHEGSLDFSGLVALRREHQTRHAESSARTRSSDDSANGKLTARRELIHKLHAVLKEHQDTAATTGAGRGLRWIKSAAGGQESGTTLTTGNSGNAVLAATDSATSASKRRVTLFTKAQVPHQLDICNARVTKVRPVTVGDFGIVWTTSGLMLGHILTMYSKSGFLNGKHQAVTQSTNVSALSYISVQTFQCTARYTKLFSSIPDSTSLLQTKHFAHIPSHMFLTLLSSKPTPTDTSLQETAARRTYKMTEVDFDLYLSLSSNIESFDRATTLFRGRKRVVDTEHDY</sequence>
<comment type="caution">
    <text evidence="2">The sequence shown here is derived from an EMBL/GenBank/DDBJ whole genome shotgun (WGS) entry which is preliminary data.</text>
</comment>
<reference evidence="2 3" key="1">
    <citation type="submission" date="2019-02" db="EMBL/GenBank/DDBJ databases">
        <title>Genome sequencing of the rare red list fungi Antrodiella citrinella (Flaviporus citrinellus).</title>
        <authorList>
            <person name="Buettner E."/>
            <person name="Kellner H."/>
        </authorList>
    </citation>
    <scope>NUCLEOTIDE SEQUENCE [LARGE SCALE GENOMIC DNA]</scope>
    <source>
        <strain evidence="2 3">DSM 108506</strain>
    </source>
</reference>
<gene>
    <name evidence="2" type="ORF">EUX98_g8318</name>
</gene>
<feature type="compositionally biased region" description="Basic and acidic residues" evidence="1">
    <location>
        <begin position="674"/>
        <end position="690"/>
    </location>
</feature>
<dbReference type="AlphaFoldDB" id="A0A4S4M8E2"/>
<evidence type="ECO:0000256" key="1">
    <source>
        <dbReference type="SAM" id="MobiDB-lite"/>
    </source>
</evidence>
<dbReference type="OrthoDB" id="2799995at2759"/>
<proteinExistence type="predicted"/>
<evidence type="ECO:0000313" key="3">
    <source>
        <dbReference type="Proteomes" id="UP000308730"/>
    </source>
</evidence>
<dbReference type="EMBL" id="SGPM01000436">
    <property type="protein sequence ID" value="THH21626.1"/>
    <property type="molecule type" value="Genomic_DNA"/>
</dbReference>
<evidence type="ECO:0000313" key="2">
    <source>
        <dbReference type="EMBL" id="THH21626.1"/>
    </source>
</evidence>
<organism evidence="2 3">
    <name type="scientific">Antrodiella citrinella</name>
    <dbReference type="NCBI Taxonomy" id="2447956"/>
    <lineage>
        <taxon>Eukaryota</taxon>
        <taxon>Fungi</taxon>
        <taxon>Dikarya</taxon>
        <taxon>Basidiomycota</taxon>
        <taxon>Agaricomycotina</taxon>
        <taxon>Agaricomycetes</taxon>
        <taxon>Polyporales</taxon>
        <taxon>Steccherinaceae</taxon>
        <taxon>Antrodiella</taxon>
    </lineage>
</organism>
<accession>A0A4S4M8E2</accession>
<protein>
    <submittedName>
        <fullName evidence="2">Uncharacterized protein</fullName>
    </submittedName>
</protein>
<keyword evidence="3" id="KW-1185">Reference proteome</keyword>
<dbReference type="Proteomes" id="UP000308730">
    <property type="component" value="Unassembled WGS sequence"/>
</dbReference>
<name>A0A4S4M8E2_9APHY</name>
<feature type="region of interest" description="Disordered" evidence="1">
    <location>
        <begin position="674"/>
        <end position="695"/>
    </location>
</feature>